<keyword evidence="1" id="KW-0811">Translocation</keyword>
<comment type="function">
    <text evidence="1">Essential component of the TIM23 complex, a complex that mediates the translocation of transit peptide-containing proteins across the mitochondrial inner membrane.</text>
</comment>
<reference evidence="3 4" key="1">
    <citation type="journal article" date="2023" name="Plants (Basel)">
        <title>Bridging the Gap: Combining Genomics and Transcriptomics Approaches to Understand Stylosanthes scabra, an Orphan Legume from the Brazilian Caatinga.</title>
        <authorList>
            <person name="Ferreira-Neto J.R.C."/>
            <person name="da Silva M.D."/>
            <person name="Binneck E."/>
            <person name="de Melo N.F."/>
            <person name="da Silva R.H."/>
            <person name="de Melo A.L.T.M."/>
            <person name="Pandolfi V."/>
            <person name="Bustamante F.O."/>
            <person name="Brasileiro-Vidal A.C."/>
            <person name="Benko-Iseppon A.M."/>
        </authorList>
    </citation>
    <scope>NUCLEOTIDE SEQUENCE [LARGE SCALE GENOMIC DNA]</scope>
    <source>
        <tissue evidence="3">Leaves</tissue>
    </source>
</reference>
<dbReference type="Pfam" id="PF03031">
    <property type="entry name" value="NIF"/>
    <property type="match status" value="1"/>
</dbReference>
<dbReference type="SMART" id="SM00577">
    <property type="entry name" value="CPDc"/>
    <property type="match status" value="1"/>
</dbReference>
<protein>
    <recommendedName>
        <fullName evidence="1">Mitochondrial import inner membrane translocase subunit TIM50</fullName>
    </recommendedName>
</protein>
<keyword evidence="1" id="KW-0496">Mitochondrion</keyword>
<dbReference type="InterPro" id="IPR050365">
    <property type="entry name" value="TIM50"/>
</dbReference>
<accession>A0ABU6W3Y9</accession>
<sequence length="246" mass="28341">MESNEDLVFNIEKESVKVDECLKKKLVVLDLNGTLMGSIYPCSKDDHEKADTILLETVALFKRPFYVDFLNFCFENFEVGIWSAGSSLYTESVVEYLLGDNKTKLLFCFNSTHCTKTSFSVLEATFRERLKFKDLRKIWDKQDPNLNFQKGYFNETNTLLIDDSPYQALLNPPHSTIMPDQFTHLHKDDNSLGDGGELKEYLKELVKAENIPKFVEEHPFGQQPMTETSPSWNYYQQAIQSLSNSA</sequence>
<evidence type="ECO:0000259" key="2">
    <source>
        <dbReference type="PROSITE" id="PS50969"/>
    </source>
</evidence>
<dbReference type="InterPro" id="IPR004274">
    <property type="entry name" value="FCP1_dom"/>
</dbReference>
<comment type="caution">
    <text evidence="3">The sequence shown here is derived from an EMBL/GenBank/DDBJ whole genome shotgun (WGS) entry which is preliminary data.</text>
</comment>
<dbReference type="Gene3D" id="3.40.50.1000">
    <property type="entry name" value="HAD superfamily/HAD-like"/>
    <property type="match status" value="1"/>
</dbReference>
<dbReference type="InterPro" id="IPR023214">
    <property type="entry name" value="HAD_sf"/>
</dbReference>
<comment type="subunit">
    <text evidence="1">Component of the TIM23 complex.</text>
</comment>
<dbReference type="SUPFAM" id="SSF56784">
    <property type="entry name" value="HAD-like"/>
    <property type="match status" value="1"/>
</dbReference>
<keyword evidence="1" id="KW-0813">Transport</keyword>
<keyword evidence="4" id="KW-1185">Reference proteome</keyword>
<dbReference type="PROSITE" id="PS50969">
    <property type="entry name" value="FCP1"/>
    <property type="match status" value="1"/>
</dbReference>
<proteinExistence type="inferred from homology"/>
<dbReference type="PANTHER" id="PTHR12210">
    <property type="entry name" value="DULLARD PROTEIN PHOSPHATASE"/>
    <property type="match status" value="1"/>
</dbReference>
<keyword evidence="1" id="KW-0809">Transit peptide</keyword>
<organism evidence="3 4">
    <name type="scientific">Stylosanthes scabra</name>
    <dbReference type="NCBI Taxonomy" id="79078"/>
    <lineage>
        <taxon>Eukaryota</taxon>
        <taxon>Viridiplantae</taxon>
        <taxon>Streptophyta</taxon>
        <taxon>Embryophyta</taxon>
        <taxon>Tracheophyta</taxon>
        <taxon>Spermatophyta</taxon>
        <taxon>Magnoliopsida</taxon>
        <taxon>eudicotyledons</taxon>
        <taxon>Gunneridae</taxon>
        <taxon>Pentapetalae</taxon>
        <taxon>rosids</taxon>
        <taxon>fabids</taxon>
        <taxon>Fabales</taxon>
        <taxon>Fabaceae</taxon>
        <taxon>Papilionoideae</taxon>
        <taxon>50 kb inversion clade</taxon>
        <taxon>dalbergioids sensu lato</taxon>
        <taxon>Dalbergieae</taxon>
        <taxon>Pterocarpus clade</taxon>
        <taxon>Stylosanthes</taxon>
    </lineage>
</organism>
<evidence type="ECO:0000313" key="3">
    <source>
        <dbReference type="EMBL" id="MED6180126.1"/>
    </source>
</evidence>
<name>A0ABU6W3Y9_9FABA</name>
<gene>
    <name evidence="3" type="ORF">PIB30_007283</name>
</gene>
<keyword evidence="1" id="KW-0653">Protein transport</keyword>
<evidence type="ECO:0000256" key="1">
    <source>
        <dbReference type="RuleBase" id="RU365079"/>
    </source>
</evidence>
<dbReference type="EMBL" id="JASCZI010181258">
    <property type="protein sequence ID" value="MED6180126.1"/>
    <property type="molecule type" value="Genomic_DNA"/>
</dbReference>
<feature type="domain" description="FCP1 homology" evidence="2">
    <location>
        <begin position="20"/>
        <end position="205"/>
    </location>
</feature>
<comment type="similarity">
    <text evidence="1">Belongs to the TIM50 family.</text>
</comment>
<dbReference type="Proteomes" id="UP001341840">
    <property type="component" value="Unassembled WGS sequence"/>
</dbReference>
<evidence type="ECO:0000313" key="4">
    <source>
        <dbReference type="Proteomes" id="UP001341840"/>
    </source>
</evidence>
<comment type="subcellular location">
    <subcellularLocation>
        <location evidence="1">Mitochondrion inner membrane</location>
        <topology evidence="1">Single-pass membrane protein</topology>
    </subcellularLocation>
</comment>
<dbReference type="InterPro" id="IPR036412">
    <property type="entry name" value="HAD-like_sf"/>
</dbReference>